<evidence type="ECO:0000256" key="6">
    <source>
        <dbReference type="ARBA" id="ARBA00022989"/>
    </source>
</evidence>
<evidence type="ECO:0000256" key="4">
    <source>
        <dbReference type="ARBA" id="ARBA00022679"/>
    </source>
</evidence>
<evidence type="ECO:0000256" key="3">
    <source>
        <dbReference type="ARBA" id="ARBA00022676"/>
    </source>
</evidence>
<feature type="transmembrane region" description="Helical" evidence="8">
    <location>
        <begin position="97"/>
        <end position="116"/>
    </location>
</feature>
<evidence type="ECO:0000259" key="9">
    <source>
        <dbReference type="Pfam" id="PF13231"/>
    </source>
</evidence>
<accession>A0ABP8G7I8</accession>
<proteinExistence type="predicted"/>
<evidence type="ECO:0000313" key="10">
    <source>
        <dbReference type="EMBL" id="GAA4318593.1"/>
    </source>
</evidence>
<evidence type="ECO:0000256" key="5">
    <source>
        <dbReference type="ARBA" id="ARBA00022692"/>
    </source>
</evidence>
<dbReference type="PANTHER" id="PTHR33908">
    <property type="entry name" value="MANNOSYLTRANSFERASE YKCB-RELATED"/>
    <property type="match status" value="1"/>
</dbReference>
<feature type="transmembrane region" description="Helical" evidence="8">
    <location>
        <begin position="161"/>
        <end position="179"/>
    </location>
</feature>
<evidence type="ECO:0000256" key="7">
    <source>
        <dbReference type="ARBA" id="ARBA00023136"/>
    </source>
</evidence>
<dbReference type="Proteomes" id="UP001501725">
    <property type="component" value="Unassembled WGS sequence"/>
</dbReference>
<feature type="transmembrane region" description="Helical" evidence="8">
    <location>
        <begin position="286"/>
        <end position="304"/>
    </location>
</feature>
<dbReference type="RefSeq" id="WP_345252813.1">
    <property type="nucleotide sequence ID" value="NZ_BAABGY010000001.1"/>
</dbReference>
<evidence type="ECO:0000256" key="2">
    <source>
        <dbReference type="ARBA" id="ARBA00022475"/>
    </source>
</evidence>
<evidence type="ECO:0000313" key="11">
    <source>
        <dbReference type="Proteomes" id="UP001501725"/>
    </source>
</evidence>
<dbReference type="InterPro" id="IPR050297">
    <property type="entry name" value="LipidA_mod_glycosyltrf_83"/>
</dbReference>
<keyword evidence="4" id="KW-0808">Transferase</keyword>
<dbReference type="Pfam" id="PF13231">
    <property type="entry name" value="PMT_2"/>
    <property type="match status" value="1"/>
</dbReference>
<sequence>MDPNEKRLAWGLVLLKFALPFLLSHPAFELHRDEYLYYAQGRHLALGYLENPPLIGLLGWVSSLFGGGDFWIKFWPSLFGAATLWLTLRLVKGFGGGLYALLIAGLGLILSAYLRVHFLFQPNFLDIFSWTLASFFLQRYLLRQQHRDLYWLAGALAFGWWGKYSVLFYVLALLLALLATKHRVLLVRRPLWIAAAIGAALVLPNLAWQYFHNWPLVHHMQELRDTQLQYLSKTDFLKEQLLMFLPVSFVCIGGLWWLFRSATFRVFGFLYVFILALLMLGSGKGYYALGIYPVLLAAGGRWLEGALRARALRLTAAGVIVALALPAIPLLLPLQAPPAMAATNERWGLKDMGILRWEDQKDHALQQDFADMQGWRELTEKTERYFQRLPDSTKAGTVVFGRNYGFASAMAYYAKDPYFRSRIISDNGTHLLWIPDRFHYRHILFVGEEAPPPGDVVWEHFARIHVVDSCTNALSRQYRSPILFFEQTDSTGLRLAVEGIREMKAKFRR</sequence>
<comment type="caution">
    <text evidence="10">The sequence shown here is derived from an EMBL/GenBank/DDBJ whole genome shotgun (WGS) entry which is preliminary data.</text>
</comment>
<keyword evidence="6 8" id="KW-1133">Transmembrane helix</keyword>
<keyword evidence="2" id="KW-1003">Cell membrane</keyword>
<evidence type="ECO:0000256" key="8">
    <source>
        <dbReference type="SAM" id="Phobius"/>
    </source>
</evidence>
<feature type="transmembrane region" description="Helical" evidence="8">
    <location>
        <begin position="241"/>
        <end position="259"/>
    </location>
</feature>
<gene>
    <name evidence="10" type="ORF">GCM10023184_02920</name>
</gene>
<name>A0ABP8G7I8_9BACT</name>
<protein>
    <recommendedName>
        <fullName evidence="9">Glycosyltransferase RgtA/B/C/D-like domain-containing protein</fullName>
    </recommendedName>
</protein>
<keyword evidence="3" id="KW-0328">Glycosyltransferase</keyword>
<dbReference type="EMBL" id="BAABGY010000001">
    <property type="protein sequence ID" value="GAA4318593.1"/>
    <property type="molecule type" value="Genomic_DNA"/>
</dbReference>
<feature type="domain" description="Glycosyltransferase RgtA/B/C/D-like" evidence="9">
    <location>
        <begin position="52"/>
        <end position="208"/>
    </location>
</feature>
<feature type="transmembrane region" description="Helical" evidence="8">
    <location>
        <begin position="311"/>
        <end position="332"/>
    </location>
</feature>
<keyword evidence="7 8" id="KW-0472">Membrane</keyword>
<feature type="transmembrane region" description="Helical" evidence="8">
    <location>
        <begin position="191"/>
        <end position="211"/>
    </location>
</feature>
<dbReference type="InterPro" id="IPR038731">
    <property type="entry name" value="RgtA/B/C-like"/>
</dbReference>
<reference evidence="11" key="1">
    <citation type="journal article" date="2019" name="Int. J. Syst. Evol. Microbiol.">
        <title>The Global Catalogue of Microorganisms (GCM) 10K type strain sequencing project: providing services to taxonomists for standard genome sequencing and annotation.</title>
        <authorList>
            <consortium name="The Broad Institute Genomics Platform"/>
            <consortium name="The Broad Institute Genome Sequencing Center for Infectious Disease"/>
            <person name="Wu L."/>
            <person name="Ma J."/>
        </authorList>
    </citation>
    <scope>NUCLEOTIDE SEQUENCE [LARGE SCALE GENOMIC DNA]</scope>
    <source>
        <strain evidence="11">JCM 17919</strain>
    </source>
</reference>
<keyword evidence="11" id="KW-1185">Reference proteome</keyword>
<keyword evidence="5 8" id="KW-0812">Transmembrane</keyword>
<evidence type="ECO:0000256" key="1">
    <source>
        <dbReference type="ARBA" id="ARBA00004651"/>
    </source>
</evidence>
<organism evidence="10 11">
    <name type="scientific">Flaviaesturariibacter amylovorans</name>
    <dbReference type="NCBI Taxonomy" id="1084520"/>
    <lineage>
        <taxon>Bacteria</taxon>
        <taxon>Pseudomonadati</taxon>
        <taxon>Bacteroidota</taxon>
        <taxon>Chitinophagia</taxon>
        <taxon>Chitinophagales</taxon>
        <taxon>Chitinophagaceae</taxon>
        <taxon>Flaviaestuariibacter</taxon>
    </lineage>
</organism>
<comment type="subcellular location">
    <subcellularLocation>
        <location evidence="1">Cell membrane</location>
        <topology evidence="1">Multi-pass membrane protein</topology>
    </subcellularLocation>
</comment>
<dbReference type="PANTHER" id="PTHR33908:SF11">
    <property type="entry name" value="MEMBRANE PROTEIN"/>
    <property type="match status" value="1"/>
</dbReference>
<feature type="transmembrane region" description="Helical" evidence="8">
    <location>
        <begin position="74"/>
        <end position="91"/>
    </location>
</feature>